<dbReference type="PANTHER" id="PTHR45663">
    <property type="entry name" value="GEO12009P1"/>
    <property type="match status" value="1"/>
</dbReference>
<proteinExistence type="predicted"/>
<feature type="signal peptide" evidence="1">
    <location>
        <begin position="1"/>
        <end position="22"/>
    </location>
</feature>
<dbReference type="Pfam" id="PF00085">
    <property type="entry name" value="Thioredoxin"/>
    <property type="match status" value="1"/>
</dbReference>
<gene>
    <name evidence="3" type="ORF">MERR_LOCUS1013</name>
</gene>
<keyword evidence="4" id="KW-1185">Reference proteome</keyword>
<dbReference type="Proteomes" id="UP000467841">
    <property type="component" value="Unassembled WGS sequence"/>
</dbReference>
<dbReference type="InterPro" id="IPR013766">
    <property type="entry name" value="Thioredoxin_domain"/>
</dbReference>
<protein>
    <recommendedName>
        <fullName evidence="2">Thioredoxin domain-containing protein</fullName>
    </recommendedName>
</protein>
<dbReference type="CDD" id="cd02947">
    <property type="entry name" value="TRX_family"/>
    <property type="match status" value="1"/>
</dbReference>
<feature type="domain" description="Thioredoxin" evidence="2">
    <location>
        <begin position="29"/>
        <end position="114"/>
    </location>
</feature>
<comment type="caution">
    <text evidence="3">The sequence shown here is derived from an EMBL/GenBank/DDBJ whole genome shotgun (WGS) entry which is preliminary data.</text>
</comment>
<organism evidence="3 4">
    <name type="scientific">Microthlaspi erraticum</name>
    <dbReference type="NCBI Taxonomy" id="1685480"/>
    <lineage>
        <taxon>Eukaryota</taxon>
        <taxon>Viridiplantae</taxon>
        <taxon>Streptophyta</taxon>
        <taxon>Embryophyta</taxon>
        <taxon>Tracheophyta</taxon>
        <taxon>Spermatophyta</taxon>
        <taxon>Magnoliopsida</taxon>
        <taxon>eudicotyledons</taxon>
        <taxon>Gunneridae</taxon>
        <taxon>Pentapetalae</taxon>
        <taxon>rosids</taxon>
        <taxon>malvids</taxon>
        <taxon>Brassicales</taxon>
        <taxon>Brassicaceae</taxon>
        <taxon>Coluteocarpeae</taxon>
        <taxon>Microthlaspi</taxon>
    </lineage>
</organism>
<dbReference type="PANTHER" id="PTHR45663:SF28">
    <property type="entry name" value="THIOREDOXIN DOMAIN-CONTAINING PROTEIN"/>
    <property type="match status" value="1"/>
</dbReference>
<dbReference type="GO" id="GO:0005737">
    <property type="term" value="C:cytoplasm"/>
    <property type="evidence" value="ECO:0007669"/>
    <property type="project" value="TreeGrafter"/>
</dbReference>
<sequence>MEKRVLYGLVVILMYFVGSGFGQGLGPADESEWNRFLTNAQVPVLLSITSTYCGYPCVIVQDQVAQLAQTYGDKIKFYTADILLHPFFSQLYGELNAPTVIVFESGNEIVRYENIFDWGNIYNLVSTRLFGSAVPPPS</sequence>
<evidence type="ECO:0000313" key="4">
    <source>
        <dbReference type="Proteomes" id="UP000467841"/>
    </source>
</evidence>
<reference evidence="3" key="1">
    <citation type="submission" date="2020-01" db="EMBL/GenBank/DDBJ databases">
        <authorList>
            <person name="Mishra B."/>
        </authorList>
    </citation>
    <scope>NUCLEOTIDE SEQUENCE [LARGE SCALE GENOMIC DNA]</scope>
</reference>
<accession>A0A6D2HD45</accession>
<evidence type="ECO:0000259" key="2">
    <source>
        <dbReference type="Pfam" id="PF00085"/>
    </source>
</evidence>
<feature type="chain" id="PRO_5025645767" description="Thioredoxin domain-containing protein" evidence="1">
    <location>
        <begin position="23"/>
        <end position="138"/>
    </location>
</feature>
<evidence type="ECO:0000313" key="3">
    <source>
        <dbReference type="EMBL" id="CAA7013779.1"/>
    </source>
</evidence>
<name>A0A6D2HD45_9BRAS</name>
<keyword evidence="1" id="KW-0732">Signal</keyword>
<dbReference type="InterPro" id="IPR036249">
    <property type="entry name" value="Thioredoxin-like_sf"/>
</dbReference>
<dbReference type="OrthoDB" id="2121326at2759"/>
<dbReference type="EMBL" id="CACVBM020000066">
    <property type="protein sequence ID" value="CAA7013779.1"/>
    <property type="molecule type" value="Genomic_DNA"/>
</dbReference>
<dbReference type="AlphaFoldDB" id="A0A6D2HD45"/>
<dbReference type="Gene3D" id="3.40.30.10">
    <property type="entry name" value="Glutaredoxin"/>
    <property type="match status" value="1"/>
</dbReference>
<evidence type="ECO:0000256" key="1">
    <source>
        <dbReference type="SAM" id="SignalP"/>
    </source>
</evidence>
<dbReference type="SUPFAM" id="SSF52833">
    <property type="entry name" value="Thioredoxin-like"/>
    <property type="match status" value="1"/>
</dbReference>
<dbReference type="GO" id="GO:0015035">
    <property type="term" value="F:protein-disulfide reductase activity"/>
    <property type="evidence" value="ECO:0007669"/>
    <property type="project" value="TreeGrafter"/>
</dbReference>